<dbReference type="EMBL" id="UINC01123753">
    <property type="protein sequence ID" value="SVD00437.1"/>
    <property type="molecule type" value="Genomic_DNA"/>
</dbReference>
<evidence type="ECO:0000259" key="8">
    <source>
        <dbReference type="Pfam" id="PF01207"/>
    </source>
</evidence>
<dbReference type="AlphaFoldDB" id="A0A382RTQ6"/>
<name>A0A382RTQ6_9ZZZZ</name>
<dbReference type="InterPro" id="IPR035587">
    <property type="entry name" value="DUS-like_FMN-bd"/>
</dbReference>
<evidence type="ECO:0000256" key="6">
    <source>
        <dbReference type="ARBA" id="ARBA00022884"/>
    </source>
</evidence>
<dbReference type="PANTHER" id="PTHR42907">
    <property type="entry name" value="FMN-LINKED OXIDOREDUCTASES SUPERFAMILY PROTEIN"/>
    <property type="match status" value="1"/>
</dbReference>
<keyword evidence="1" id="KW-0820">tRNA-binding</keyword>
<dbReference type="Pfam" id="PF01207">
    <property type="entry name" value="Dus"/>
    <property type="match status" value="1"/>
</dbReference>
<dbReference type="InterPro" id="IPR004653">
    <property type="entry name" value="DusA"/>
</dbReference>
<dbReference type="GO" id="GO:0017150">
    <property type="term" value="F:tRNA dihydrouridine synthase activity"/>
    <property type="evidence" value="ECO:0007669"/>
    <property type="project" value="InterPro"/>
</dbReference>
<keyword evidence="2" id="KW-0285">Flavoprotein</keyword>
<organism evidence="9">
    <name type="scientific">marine metagenome</name>
    <dbReference type="NCBI Taxonomy" id="408172"/>
    <lineage>
        <taxon>unclassified sequences</taxon>
        <taxon>metagenomes</taxon>
        <taxon>ecological metagenomes</taxon>
    </lineage>
</organism>
<dbReference type="PIRSF" id="PIRSF006621">
    <property type="entry name" value="Dus"/>
    <property type="match status" value="1"/>
</dbReference>
<dbReference type="Gene3D" id="3.20.20.70">
    <property type="entry name" value="Aldolase class I"/>
    <property type="match status" value="1"/>
</dbReference>
<dbReference type="NCBIfam" id="NF008774">
    <property type="entry name" value="PRK11815.1"/>
    <property type="match status" value="1"/>
</dbReference>
<keyword evidence="7" id="KW-0560">Oxidoreductase</keyword>
<feature type="domain" description="DUS-like FMN-binding" evidence="8">
    <location>
        <begin position="1"/>
        <end position="281"/>
    </location>
</feature>
<dbReference type="InterPro" id="IPR001269">
    <property type="entry name" value="DUS_fam"/>
</dbReference>
<dbReference type="CDD" id="cd02801">
    <property type="entry name" value="DUS_like_FMN"/>
    <property type="match status" value="1"/>
</dbReference>
<feature type="non-terminal residue" evidence="9">
    <location>
        <position position="1"/>
    </location>
</feature>
<evidence type="ECO:0000256" key="2">
    <source>
        <dbReference type="ARBA" id="ARBA00022630"/>
    </source>
</evidence>
<keyword evidence="5" id="KW-0521">NADP</keyword>
<evidence type="ECO:0000256" key="7">
    <source>
        <dbReference type="ARBA" id="ARBA00023002"/>
    </source>
</evidence>
<gene>
    <name evidence="9" type="ORF">METZ01_LOCUS353291</name>
</gene>
<evidence type="ECO:0000256" key="4">
    <source>
        <dbReference type="ARBA" id="ARBA00022694"/>
    </source>
</evidence>
<dbReference type="SUPFAM" id="SSF51395">
    <property type="entry name" value="FMN-linked oxidoreductases"/>
    <property type="match status" value="1"/>
</dbReference>
<keyword evidence="3" id="KW-0288">FMN</keyword>
<protein>
    <recommendedName>
        <fullName evidence="8">DUS-like FMN-binding domain-containing protein</fullName>
    </recommendedName>
</protein>
<dbReference type="GO" id="GO:0000049">
    <property type="term" value="F:tRNA binding"/>
    <property type="evidence" value="ECO:0007669"/>
    <property type="project" value="UniProtKB-KW"/>
</dbReference>
<dbReference type="Gene3D" id="1.20.120.1460">
    <property type="match status" value="1"/>
</dbReference>
<keyword evidence="4" id="KW-0819">tRNA processing</keyword>
<reference evidence="9" key="1">
    <citation type="submission" date="2018-05" db="EMBL/GenBank/DDBJ databases">
        <authorList>
            <person name="Lanie J.A."/>
            <person name="Ng W.-L."/>
            <person name="Kazmierczak K.M."/>
            <person name="Andrzejewski T.M."/>
            <person name="Davidsen T.M."/>
            <person name="Wayne K.J."/>
            <person name="Tettelin H."/>
            <person name="Glass J.I."/>
            <person name="Rusch D."/>
            <person name="Podicherti R."/>
            <person name="Tsui H.-C.T."/>
            <person name="Winkler M.E."/>
        </authorList>
    </citation>
    <scope>NUCLEOTIDE SEQUENCE</scope>
</reference>
<evidence type="ECO:0000256" key="5">
    <source>
        <dbReference type="ARBA" id="ARBA00022857"/>
    </source>
</evidence>
<dbReference type="GO" id="GO:0050660">
    <property type="term" value="F:flavin adenine dinucleotide binding"/>
    <property type="evidence" value="ECO:0007669"/>
    <property type="project" value="InterPro"/>
</dbReference>
<evidence type="ECO:0000256" key="3">
    <source>
        <dbReference type="ARBA" id="ARBA00022643"/>
    </source>
</evidence>
<keyword evidence="6" id="KW-0694">RNA-binding</keyword>
<proteinExistence type="predicted"/>
<evidence type="ECO:0000313" key="9">
    <source>
        <dbReference type="EMBL" id="SVD00437.1"/>
    </source>
</evidence>
<dbReference type="PANTHER" id="PTHR42907:SF1">
    <property type="entry name" value="FMN-LINKED OXIDOREDUCTASES SUPERFAMILY PROTEIN"/>
    <property type="match status" value="1"/>
</dbReference>
<accession>A0A382RTQ6</accession>
<sequence>LYTPMIHADAIVYASEKFLHQENNNRKAVGIQIAGNDPSIMTDAAKIISKYNYNEINLNIGCPSLRVQSCNAGVALMQDPCLVANCVRAIRDKVDLPLSIKTRIGVDDKDDYHFLSNFVAETSDAGCQVFIIHARKAFLQGLNPKQNRTIPPIDYEKVYRLKDDFGNLRIIINGEINTIEQIEQHLVHLDGVMIGRKAYKDPLFLAEIQQHFFSTKATSDLSLSQFHIIKAMIDYTKNQIGNGINLHLMTRHMAQLFRGLRGAKEWRNLIGQNQHKSNTAIAFLDELLCYVERYEESLC</sequence>
<dbReference type="InterPro" id="IPR013785">
    <property type="entry name" value="Aldolase_TIM"/>
</dbReference>
<evidence type="ECO:0000256" key="1">
    <source>
        <dbReference type="ARBA" id="ARBA00022555"/>
    </source>
</evidence>